<dbReference type="NCBIfam" id="TIGR02290">
    <property type="entry name" value="M3_fam_3"/>
    <property type="match status" value="1"/>
</dbReference>
<keyword evidence="2 6" id="KW-0479">Metal-binding</keyword>
<keyword evidence="1 6" id="KW-0645">Protease</keyword>
<comment type="cofactor">
    <cofactor evidence="6">
        <name>Zn(2+)</name>
        <dbReference type="ChEBI" id="CHEBI:29105"/>
    </cofactor>
    <text evidence="6">Binds 1 zinc ion.</text>
</comment>
<dbReference type="GO" id="GO:0046872">
    <property type="term" value="F:metal ion binding"/>
    <property type="evidence" value="ECO:0007669"/>
    <property type="project" value="UniProtKB-UniRule"/>
</dbReference>
<evidence type="ECO:0000256" key="3">
    <source>
        <dbReference type="ARBA" id="ARBA00022801"/>
    </source>
</evidence>
<reference evidence="9 10" key="1">
    <citation type="submission" date="2016-10" db="EMBL/GenBank/DDBJ databases">
        <authorList>
            <person name="de Groot N.N."/>
        </authorList>
    </citation>
    <scope>NUCLEOTIDE SEQUENCE [LARGE SCALE GENOMIC DNA]</scope>
    <source>
        <strain evidence="9 10">CGMCC 1.9157</strain>
    </source>
</reference>
<evidence type="ECO:0000256" key="6">
    <source>
        <dbReference type="RuleBase" id="RU003435"/>
    </source>
</evidence>
<evidence type="ECO:0000313" key="10">
    <source>
        <dbReference type="Proteomes" id="UP000199236"/>
    </source>
</evidence>
<dbReference type="InterPro" id="IPR001567">
    <property type="entry name" value="Pept_M3A_M3B_dom"/>
</dbReference>
<dbReference type="Pfam" id="PF01432">
    <property type="entry name" value="Peptidase_M3"/>
    <property type="match status" value="1"/>
</dbReference>
<dbReference type="AlphaFoldDB" id="A0A1I5HNM8"/>
<dbReference type="InterPro" id="IPR042088">
    <property type="entry name" value="OligoPept_F_C"/>
</dbReference>
<feature type="domain" description="Peptidase M3A/M3B catalytic" evidence="7">
    <location>
        <begin position="261"/>
        <end position="641"/>
    </location>
</feature>
<dbReference type="InterPro" id="IPR013647">
    <property type="entry name" value="OligopepF_N_dom"/>
</dbReference>
<dbReference type="PANTHER" id="PTHR11804">
    <property type="entry name" value="PROTEASE M3 THIMET OLIGOPEPTIDASE-RELATED"/>
    <property type="match status" value="1"/>
</dbReference>
<proteinExistence type="inferred from homology"/>
<dbReference type="InterPro" id="IPR045090">
    <property type="entry name" value="Pept_M3A_M3B"/>
</dbReference>
<evidence type="ECO:0000256" key="2">
    <source>
        <dbReference type="ARBA" id="ARBA00022723"/>
    </source>
</evidence>
<evidence type="ECO:0000313" key="9">
    <source>
        <dbReference type="EMBL" id="SFO49922.1"/>
    </source>
</evidence>
<dbReference type="Pfam" id="PF08439">
    <property type="entry name" value="Peptidase_M3_N"/>
    <property type="match status" value="1"/>
</dbReference>
<sequence length="657" mass="73505">MFDLEAGIPILEKSVLRLPELDPVSDTFTLLLDALMISERLFRSSLDAHLATSDAAAADKTGEVLPEWSLDDLYKGLDDPAIEEDYKLAQSEAEAFAADYQGKLADGLAEGGEQLAEALKRYEAMQERMGRLISYAGLMYNGNTTDPKIAKFYGDAQERLTTISTLLLFFELELNRVEDAVLDKAIASSAALAHYKPWLDDLRMEKPYQLSDELEKLFYEKSVTGGMAWNRLFNETMAGLRFTVETDGESKELAIEQTLNLMSDSDEAKRKAAAEALAVTFKKNISTFALITNTLSKDKAISDSWRGFEDVADSRHLANRVEREVVDALVAAVQDAYPRLSHRYYALKAKWFGKDVLDHWDRNAPLPKVPMRTINWPEAKTIVQEAYAGFAPEMAEISEQFFDKGWIDAAIRDGKSPGAFAHPTVPSAHPYVLLNYMGKPRDVMTLAHELGHGVHQVLAGKQGALMAPTPLTLAETASVFGEMLTFRSLLAKTKTTEERRSMLASKVEDMLNTVVRQIAFYLYERKLHIARKEGELTSDEICDIWMSVQADSLGPSIRLGEGYETYWAYIPHFIHSPFYVYAYAFGDCLVNSLYSVYQDSNEGFVDKYFDMLKAGGTKHHSELLAPFGLDARNPDFWSKGLAVVEGLIDELEALENA</sequence>
<gene>
    <name evidence="9" type="ORF">SAMN04488056_10733</name>
</gene>
<keyword evidence="3 6" id="KW-0378">Hydrolase</keyword>
<dbReference type="SUPFAM" id="SSF55486">
    <property type="entry name" value="Metalloproteases ('zincins'), catalytic domain"/>
    <property type="match status" value="1"/>
</dbReference>
<dbReference type="Gene3D" id="1.20.140.70">
    <property type="entry name" value="Oligopeptidase f, N-terminal domain"/>
    <property type="match status" value="1"/>
</dbReference>
<dbReference type="STRING" id="655353.SAMN04488056_10733"/>
<evidence type="ECO:0000256" key="1">
    <source>
        <dbReference type="ARBA" id="ARBA00022670"/>
    </source>
</evidence>
<keyword evidence="4 6" id="KW-0862">Zinc</keyword>
<keyword evidence="10" id="KW-1185">Reference proteome</keyword>
<dbReference type="Gene3D" id="1.10.1370.20">
    <property type="entry name" value="Oligoendopeptidase f, C-terminal domain"/>
    <property type="match status" value="1"/>
</dbReference>
<protein>
    <submittedName>
        <fullName evidence="9">Oligoendopeptidase F</fullName>
    </submittedName>
</protein>
<name>A0A1I5HNM8_9HYPH</name>
<evidence type="ECO:0000256" key="4">
    <source>
        <dbReference type="ARBA" id="ARBA00022833"/>
    </source>
</evidence>
<dbReference type="GO" id="GO:0004222">
    <property type="term" value="F:metalloendopeptidase activity"/>
    <property type="evidence" value="ECO:0007669"/>
    <property type="project" value="InterPro"/>
</dbReference>
<dbReference type="EMBL" id="FOVR01000007">
    <property type="protein sequence ID" value="SFO49922.1"/>
    <property type="molecule type" value="Genomic_DNA"/>
</dbReference>
<dbReference type="Proteomes" id="UP000199236">
    <property type="component" value="Unassembled WGS sequence"/>
</dbReference>
<dbReference type="GO" id="GO:0006518">
    <property type="term" value="P:peptide metabolic process"/>
    <property type="evidence" value="ECO:0007669"/>
    <property type="project" value="TreeGrafter"/>
</dbReference>
<dbReference type="PANTHER" id="PTHR11804:SF5">
    <property type="entry name" value="OLIGOENDOPEPTIDASE F"/>
    <property type="match status" value="1"/>
</dbReference>
<dbReference type="InterPro" id="IPR011977">
    <property type="entry name" value="Pept_M3B_clade3"/>
</dbReference>
<evidence type="ECO:0000256" key="5">
    <source>
        <dbReference type="ARBA" id="ARBA00023049"/>
    </source>
</evidence>
<dbReference type="CDD" id="cd09610">
    <property type="entry name" value="M3B_PepF"/>
    <property type="match status" value="1"/>
</dbReference>
<evidence type="ECO:0000259" key="7">
    <source>
        <dbReference type="Pfam" id="PF01432"/>
    </source>
</evidence>
<dbReference type="GO" id="GO:0006508">
    <property type="term" value="P:proteolysis"/>
    <property type="evidence" value="ECO:0007669"/>
    <property type="project" value="UniProtKB-KW"/>
</dbReference>
<keyword evidence="5 6" id="KW-0482">Metalloprotease</keyword>
<comment type="similarity">
    <text evidence="6">Belongs to the peptidase M3 family.</text>
</comment>
<feature type="domain" description="Oligopeptidase F N-terminal" evidence="8">
    <location>
        <begin position="173"/>
        <end position="242"/>
    </location>
</feature>
<accession>A0A1I5HNM8</accession>
<organism evidence="9 10">
    <name type="scientific">Cohaesibacter marisflavi</name>
    <dbReference type="NCBI Taxonomy" id="655353"/>
    <lineage>
        <taxon>Bacteria</taxon>
        <taxon>Pseudomonadati</taxon>
        <taxon>Pseudomonadota</taxon>
        <taxon>Alphaproteobacteria</taxon>
        <taxon>Hyphomicrobiales</taxon>
        <taxon>Cohaesibacteraceae</taxon>
    </lineage>
</organism>
<evidence type="ECO:0000259" key="8">
    <source>
        <dbReference type="Pfam" id="PF08439"/>
    </source>
</evidence>